<accession>A0AC61U5J2</accession>
<protein>
    <submittedName>
        <fullName evidence="1">Uncharacterized protein</fullName>
    </submittedName>
</protein>
<dbReference type="Proteomes" id="UP001059663">
    <property type="component" value="Chromosome"/>
</dbReference>
<organism evidence="1 2">
    <name type="scientific">Janibacter limosus</name>
    <dbReference type="NCBI Taxonomy" id="53458"/>
    <lineage>
        <taxon>Bacteria</taxon>
        <taxon>Bacillati</taxon>
        <taxon>Actinomycetota</taxon>
        <taxon>Actinomycetes</taxon>
        <taxon>Micrococcales</taxon>
        <taxon>Intrasporangiaceae</taxon>
        <taxon>Janibacter</taxon>
    </lineage>
</organism>
<reference evidence="1" key="1">
    <citation type="submission" date="2021-11" db="EMBL/GenBank/DDBJ databases">
        <title>Study of the species diversity of bacterial strains isolated from a unique natural object - Shulgan-Tash cave (Bashkiria).</title>
        <authorList>
            <person name="Sazanova A.L."/>
            <person name="Chirak E.R."/>
            <person name="Safronova V.I."/>
        </authorList>
    </citation>
    <scope>NUCLEOTIDE SEQUENCE</scope>
    <source>
        <strain evidence="1">P1</strain>
    </source>
</reference>
<proteinExistence type="predicted"/>
<sequence>MPTRVLGRQQPEPSWLSLAGTGMTVREFLSHLDAWVYLGRWDDEAELAALEAPAAGLPCVLHEDAAVSGLTGPVRYVQPKGVRVALEELLGHTPTAATSANLRQSEWGRTLERLRTSPGEPTA</sequence>
<dbReference type="EMBL" id="CP087977">
    <property type="protein sequence ID" value="UUZ45108.1"/>
    <property type="molecule type" value="Genomic_DNA"/>
</dbReference>
<evidence type="ECO:0000313" key="2">
    <source>
        <dbReference type="Proteomes" id="UP001059663"/>
    </source>
</evidence>
<gene>
    <name evidence="1" type="ORF">LP422_01920</name>
</gene>
<name>A0AC61U5J2_9MICO</name>
<evidence type="ECO:0000313" key="1">
    <source>
        <dbReference type="EMBL" id="UUZ45108.1"/>
    </source>
</evidence>